<reference evidence="3 4" key="1">
    <citation type="submission" date="2024-10" db="EMBL/GenBank/DDBJ databases">
        <authorList>
            <person name="Kim D."/>
        </authorList>
    </citation>
    <scope>NUCLEOTIDE SEQUENCE [LARGE SCALE GENOMIC DNA]</scope>
    <source>
        <strain evidence="3">Taebaek</strain>
    </source>
</reference>
<dbReference type="Proteomes" id="UP001620645">
    <property type="component" value="Unassembled WGS sequence"/>
</dbReference>
<gene>
    <name evidence="3" type="ORF">niasHS_017980</name>
</gene>
<evidence type="ECO:0008006" key="5">
    <source>
        <dbReference type="Google" id="ProtNLM"/>
    </source>
</evidence>
<evidence type="ECO:0000313" key="3">
    <source>
        <dbReference type="EMBL" id="KAL3073006.1"/>
    </source>
</evidence>
<accession>A0ABD2I1N5</accession>
<comment type="subcellular location">
    <subcellularLocation>
        <location evidence="1">Nucleus</location>
    </subcellularLocation>
</comment>
<dbReference type="Pfam" id="PF01527">
    <property type="entry name" value="HTH_Tnp_1"/>
    <property type="match status" value="1"/>
</dbReference>
<comment type="caution">
    <text evidence="3">The sequence shown here is derived from an EMBL/GenBank/DDBJ whole genome shotgun (WGS) entry which is preliminary data.</text>
</comment>
<keyword evidence="4" id="KW-1185">Reference proteome</keyword>
<evidence type="ECO:0000313" key="4">
    <source>
        <dbReference type="Proteomes" id="UP001620645"/>
    </source>
</evidence>
<proteinExistence type="predicted"/>
<feature type="region of interest" description="Disordered" evidence="2">
    <location>
        <begin position="1"/>
        <end position="21"/>
    </location>
</feature>
<evidence type="ECO:0000256" key="2">
    <source>
        <dbReference type="SAM" id="MobiDB-lite"/>
    </source>
</evidence>
<dbReference type="EMBL" id="JBICCN010000373">
    <property type="protein sequence ID" value="KAL3073006.1"/>
    <property type="molecule type" value="Genomic_DNA"/>
</dbReference>
<sequence>MKLKKSSLANGEAKSAQKVGEKCSKELGIHKRTIKKWKAKFGLNENRRYSEEEKRKIMAKYYQMKRENPRIMVKTVCKKLNISMATLYRWKGEIGEGQQKPEKATALRADGNGQNVWAWNLATGRRQRKTKLRSLY</sequence>
<dbReference type="GO" id="GO:0005634">
    <property type="term" value="C:nucleus"/>
    <property type="evidence" value="ECO:0007669"/>
    <property type="project" value="UniProtKB-SubCell"/>
</dbReference>
<dbReference type="AlphaFoldDB" id="A0ABD2I1N5"/>
<evidence type="ECO:0000256" key="1">
    <source>
        <dbReference type="ARBA" id="ARBA00004123"/>
    </source>
</evidence>
<name>A0ABD2I1N5_HETSC</name>
<dbReference type="InterPro" id="IPR002514">
    <property type="entry name" value="Transposase_8"/>
</dbReference>
<protein>
    <recommendedName>
        <fullName evidence="5">Transposase</fullName>
    </recommendedName>
</protein>
<organism evidence="3 4">
    <name type="scientific">Heterodera schachtii</name>
    <name type="common">Sugarbeet cyst nematode worm</name>
    <name type="synonym">Tylenchus schachtii</name>
    <dbReference type="NCBI Taxonomy" id="97005"/>
    <lineage>
        <taxon>Eukaryota</taxon>
        <taxon>Metazoa</taxon>
        <taxon>Ecdysozoa</taxon>
        <taxon>Nematoda</taxon>
        <taxon>Chromadorea</taxon>
        <taxon>Rhabditida</taxon>
        <taxon>Tylenchina</taxon>
        <taxon>Tylenchomorpha</taxon>
        <taxon>Tylenchoidea</taxon>
        <taxon>Heteroderidae</taxon>
        <taxon>Heteroderinae</taxon>
        <taxon>Heterodera</taxon>
    </lineage>
</organism>
<dbReference type="SUPFAM" id="SSF46689">
    <property type="entry name" value="Homeodomain-like"/>
    <property type="match status" value="1"/>
</dbReference>
<dbReference type="InterPro" id="IPR009057">
    <property type="entry name" value="Homeodomain-like_sf"/>
</dbReference>